<keyword evidence="3" id="KW-1185">Reference proteome</keyword>
<sequence length="220" mass="21669">MPLFGSKHNKHNDAAALENTTGGGRHHQMAPAGAGTFGGSTTGPTTGTGMTGHNNDLGYSGQPGMAGTNTLGQGQHGLGHTGQNLDNNYAGVGAGGGMGHTQASGPGAAGIPPTGAVNHGNSSGGAGTRLTGKVESAVGSLVGSNALKAKGLQKEQEANAVKLQGRELAEAERLEREALMRRERAVGHAGAHPANAQLGAGHTHNVGPGGNTGGLPSQYN</sequence>
<protein>
    <submittedName>
        <fullName evidence="2">Uncharacterized protein</fullName>
    </submittedName>
</protein>
<dbReference type="EMBL" id="JAACJL010000017">
    <property type="protein sequence ID" value="KAF4618560.1"/>
    <property type="molecule type" value="Genomic_DNA"/>
</dbReference>
<proteinExistence type="predicted"/>
<evidence type="ECO:0000256" key="1">
    <source>
        <dbReference type="SAM" id="MobiDB-lite"/>
    </source>
</evidence>
<accession>A0A8H4QW14</accession>
<reference evidence="2 3" key="1">
    <citation type="submission" date="2019-12" db="EMBL/GenBank/DDBJ databases">
        <authorList>
            <person name="Floudas D."/>
            <person name="Bentzer J."/>
            <person name="Ahren D."/>
            <person name="Johansson T."/>
            <person name="Persson P."/>
            <person name="Tunlid A."/>
        </authorList>
    </citation>
    <scope>NUCLEOTIDE SEQUENCE [LARGE SCALE GENOMIC DNA]</scope>
    <source>
        <strain evidence="2 3">CBS 102.39</strain>
    </source>
</reference>
<gene>
    <name evidence="2" type="ORF">D9613_010050</name>
</gene>
<dbReference type="Proteomes" id="UP000521872">
    <property type="component" value="Unassembled WGS sequence"/>
</dbReference>
<feature type="region of interest" description="Disordered" evidence="1">
    <location>
        <begin position="183"/>
        <end position="220"/>
    </location>
</feature>
<organism evidence="2 3">
    <name type="scientific">Agrocybe pediades</name>
    <dbReference type="NCBI Taxonomy" id="84607"/>
    <lineage>
        <taxon>Eukaryota</taxon>
        <taxon>Fungi</taxon>
        <taxon>Dikarya</taxon>
        <taxon>Basidiomycota</taxon>
        <taxon>Agaricomycotina</taxon>
        <taxon>Agaricomycetes</taxon>
        <taxon>Agaricomycetidae</taxon>
        <taxon>Agaricales</taxon>
        <taxon>Agaricineae</taxon>
        <taxon>Strophariaceae</taxon>
        <taxon>Agrocybe</taxon>
    </lineage>
</organism>
<feature type="compositionally biased region" description="Low complexity" evidence="1">
    <location>
        <begin position="42"/>
        <end position="52"/>
    </location>
</feature>
<evidence type="ECO:0000313" key="3">
    <source>
        <dbReference type="Proteomes" id="UP000521872"/>
    </source>
</evidence>
<name>A0A8H4QW14_9AGAR</name>
<dbReference type="AlphaFoldDB" id="A0A8H4QW14"/>
<evidence type="ECO:0000313" key="2">
    <source>
        <dbReference type="EMBL" id="KAF4618560.1"/>
    </source>
</evidence>
<feature type="region of interest" description="Disordered" evidence="1">
    <location>
        <begin position="1"/>
        <end position="67"/>
    </location>
</feature>
<comment type="caution">
    <text evidence="2">The sequence shown here is derived from an EMBL/GenBank/DDBJ whole genome shotgun (WGS) entry which is preliminary data.</text>
</comment>